<protein>
    <submittedName>
        <fullName evidence="2">Uncharacterized protein</fullName>
    </submittedName>
</protein>
<evidence type="ECO:0000256" key="1">
    <source>
        <dbReference type="SAM" id="MobiDB-lite"/>
    </source>
</evidence>
<feature type="compositionally biased region" description="Basic and acidic residues" evidence="1">
    <location>
        <begin position="107"/>
        <end position="120"/>
    </location>
</feature>
<accession>A0AAJ0CF98</accession>
<proteinExistence type="predicted"/>
<evidence type="ECO:0000313" key="2">
    <source>
        <dbReference type="EMBL" id="KAK2590793.1"/>
    </source>
</evidence>
<comment type="caution">
    <text evidence="2">The sequence shown here is derived from an EMBL/GenBank/DDBJ whole genome shotgun (WGS) entry which is preliminary data.</text>
</comment>
<sequence length="161" mass="18725">MPSSTFLQTPASSWRLDTADIIEHNMHRDGHCPWRSVICRATYSDNKKWRKFLTDLEAETQQCFEFCNGLDVLESKARTIIDDRSRFDSADTHAVRQRFQQWTSDHFPAEQRQLDSESHTRPVQPDLSPQYGYAIQIDEEALDSIINEPSELKGAVPREQR</sequence>
<reference evidence="2" key="1">
    <citation type="submission" date="2023-06" db="EMBL/GenBank/DDBJ databases">
        <title>Conoideocrella luteorostrata (Hypocreales: Clavicipitaceae), a potential biocontrol fungus for elongate hemlock scale in United States Christmas tree production areas.</title>
        <authorList>
            <person name="Barrett H."/>
            <person name="Lovett B."/>
            <person name="Macias A.M."/>
            <person name="Stajich J.E."/>
            <person name="Kasson M.T."/>
        </authorList>
    </citation>
    <scope>NUCLEOTIDE SEQUENCE</scope>
    <source>
        <strain evidence="2">ARSEF 14590</strain>
    </source>
</reference>
<dbReference type="EMBL" id="JASWJB010000396">
    <property type="protein sequence ID" value="KAK2590793.1"/>
    <property type="molecule type" value="Genomic_DNA"/>
</dbReference>
<keyword evidence="3" id="KW-1185">Reference proteome</keyword>
<name>A0AAJ0CF98_9HYPO</name>
<dbReference type="AlphaFoldDB" id="A0AAJ0CF98"/>
<evidence type="ECO:0000313" key="3">
    <source>
        <dbReference type="Proteomes" id="UP001251528"/>
    </source>
</evidence>
<feature type="non-terminal residue" evidence="2">
    <location>
        <position position="161"/>
    </location>
</feature>
<organism evidence="2 3">
    <name type="scientific">Conoideocrella luteorostrata</name>
    <dbReference type="NCBI Taxonomy" id="1105319"/>
    <lineage>
        <taxon>Eukaryota</taxon>
        <taxon>Fungi</taxon>
        <taxon>Dikarya</taxon>
        <taxon>Ascomycota</taxon>
        <taxon>Pezizomycotina</taxon>
        <taxon>Sordariomycetes</taxon>
        <taxon>Hypocreomycetidae</taxon>
        <taxon>Hypocreales</taxon>
        <taxon>Clavicipitaceae</taxon>
        <taxon>Conoideocrella</taxon>
    </lineage>
</organism>
<dbReference type="Proteomes" id="UP001251528">
    <property type="component" value="Unassembled WGS sequence"/>
</dbReference>
<gene>
    <name evidence="2" type="ORF">QQS21_011530</name>
</gene>
<feature type="region of interest" description="Disordered" evidence="1">
    <location>
        <begin position="102"/>
        <end position="130"/>
    </location>
</feature>